<keyword evidence="3" id="KW-0238">DNA-binding</keyword>
<name>E0NSF8_9BACT</name>
<dbReference type="BioCyc" id="PMAR862515-HMP:GMOO-1126-MONOMER"/>
<dbReference type="SUPFAM" id="SSF57783">
    <property type="entry name" value="Zinc beta-ribbon"/>
    <property type="match status" value="1"/>
</dbReference>
<dbReference type="Pfam" id="PF01396">
    <property type="entry name" value="Zn_ribbon_Top1"/>
    <property type="match status" value="1"/>
</dbReference>
<dbReference type="GO" id="GO:0006265">
    <property type="term" value="P:DNA topological change"/>
    <property type="evidence" value="ECO:0007669"/>
    <property type="project" value="InterPro"/>
</dbReference>
<dbReference type="GO" id="GO:0003677">
    <property type="term" value="F:DNA binding"/>
    <property type="evidence" value="ECO:0007669"/>
    <property type="project" value="UniProtKB-KW"/>
</dbReference>
<keyword evidence="1" id="KW-0472">Membrane</keyword>
<dbReference type="EMBL" id="AEEI01000036">
    <property type="protein sequence ID" value="EFM01910.1"/>
    <property type="molecule type" value="Genomic_DNA"/>
</dbReference>
<dbReference type="PROSITE" id="PS50965">
    <property type="entry name" value="NERD"/>
    <property type="match status" value="1"/>
</dbReference>
<evidence type="ECO:0000259" key="2">
    <source>
        <dbReference type="PROSITE" id="PS50965"/>
    </source>
</evidence>
<organism evidence="3 4">
    <name type="scientific">Hoylesella marshii DSM 16973 = JCM 13450</name>
    <dbReference type="NCBI Taxonomy" id="862515"/>
    <lineage>
        <taxon>Bacteria</taxon>
        <taxon>Pseudomonadati</taxon>
        <taxon>Bacteroidota</taxon>
        <taxon>Bacteroidia</taxon>
        <taxon>Bacteroidales</taxon>
        <taxon>Prevotellaceae</taxon>
        <taxon>Hoylesella</taxon>
    </lineage>
</organism>
<dbReference type="GO" id="GO:0003916">
    <property type="term" value="F:DNA topoisomerase activity"/>
    <property type="evidence" value="ECO:0007669"/>
    <property type="project" value="InterPro"/>
</dbReference>
<dbReference type="STRING" id="862515.HMPREF0658_1109"/>
<dbReference type="InterPro" id="IPR011528">
    <property type="entry name" value="NERD"/>
</dbReference>
<dbReference type="Gene3D" id="3.30.65.10">
    <property type="entry name" value="Bacterial Topoisomerase I, domain 1"/>
    <property type="match status" value="1"/>
</dbReference>
<dbReference type="OrthoDB" id="9813328at2"/>
<accession>E0NSF8</accession>
<dbReference type="GO" id="GO:0005694">
    <property type="term" value="C:chromosome"/>
    <property type="evidence" value="ECO:0007669"/>
    <property type="project" value="InterPro"/>
</dbReference>
<keyword evidence="4" id="KW-1185">Reference proteome</keyword>
<sequence>MTELVVISFLVVVAALLVFFRINYAKIRGKFGEKRISKLLMYLPDEYTIFNDVYIHENSKSVQIDHIVLSPYGIFVIETKNFKGWIYGSENATQWAQNIYGTKFMFHNPLLQNYSHVKALQSLFGYPIQFFIPIVVFVGNAELKGNYPNHNVVYRAQLLSTIEQYKNVVLRDDMLQNAIGRLSYSSFKTKETASLHVKQVRSEVQEKKAKISQGICPRCGSELIYKKGKYGSFYGCSSYPKCRYTLKKV</sequence>
<dbReference type="eggNOG" id="COG0551">
    <property type="taxonomic scope" value="Bacteria"/>
</dbReference>
<protein>
    <submittedName>
        <fullName evidence="3">Topoisomerase DNA-binding C4 zinc finger domain protein</fullName>
    </submittedName>
</protein>
<dbReference type="InterPro" id="IPR013498">
    <property type="entry name" value="Topo_IA_Znf"/>
</dbReference>
<dbReference type="Proteomes" id="UP000004394">
    <property type="component" value="Unassembled WGS sequence"/>
</dbReference>
<reference evidence="3" key="1">
    <citation type="submission" date="2010-07" db="EMBL/GenBank/DDBJ databases">
        <authorList>
            <person name="Muzny D."/>
            <person name="Qin X."/>
            <person name="Deng J."/>
            <person name="Jiang H."/>
            <person name="Liu Y."/>
            <person name="Qu J."/>
            <person name="Song X.-Z."/>
            <person name="Zhang L."/>
            <person name="Thornton R."/>
            <person name="Coyle M."/>
            <person name="Francisco L."/>
            <person name="Jackson L."/>
            <person name="Javaid M."/>
            <person name="Korchina V."/>
            <person name="Kovar C."/>
            <person name="Mata R."/>
            <person name="Mathew T."/>
            <person name="Ngo R."/>
            <person name="Nguyen L."/>
            <person name="Nguyen N."/>
            <person name="Okwuonu G."/>
            <person name="Ongeri F."/>
            <person name="Pham C."/>
            <person name="Simmons D."/>
            <person name="Wilczek-Boney K."/>
            <person name="Hale W."/>
            <person name="Jakkamsetti A."/>
            <person name="Pham P."/>
            <person name="Ruth R."/>
            <person name="San Lucas F."/>
            <person name="Warren J."/>
            <person name="Zhang J."/>
            <person name="Zhao Z."/>
            <person name="Zhou C."/>
            <person name="Zhu D."/>
            <person name="Lee S."/>
            <person name="Bess C."/>
            <person name="Blankenburg K."/>
            <person name="Forbes L."/>
            <person name="Fu Q."/>
            <person name="Gubbala S."/>
            <person name="Hirani K."/>
            <person name="Jayaseelan J.C."/>
            <person name="Lara F."/>
            <person name="Munidasa M."/>
            <person name="Palculict T."/>
            <person name="Patil S."/>
            <person name="Pu L.-L."/>
            <person name="Saada N."/>
            <person name="Tang L."/>
            <person name="Weissenberger G."/>
            <person name="Zhu Y."/>
            <person name="Hemphill L."/>
            <person name="Shang Y."/>
            <person name="Youmans B."/>
            <person name="Ayvaz T."/>
            <person name="Ross M."/>
            <person name="Santibanez J."/>
            <person name="Aqrawi P."/>
            <person name="Gross S."/>
            <person name="Joshi V."/>
            <person name="Fowler G."/>
            <person name="Nazareth L."/>
            <person name="Reid J."/>
            <person name="Worley K."/>
            <person name="Petrosino J."/>
            <person name="Highlander S."/>
            <person name="Gibbs R."/>
        </authorList>
    </citation>
    <scope>NUCLEOTIDE SEQUENCE [LARGE SCALE GENOMIC DNA]</scope>
    <source>
        <strain evidence="3">DSM 16973</strain>
    </source>
</reference>
<dbReference type="HOGENOM" id="CLU_068011_2_0_10"/>
<evidence type="ECO:0000256" key="1">
    <source>
        <dbReference type="SAM" id="Phobius"/>
    </source>
</evidence>
<dbReference type="Pfam" id="PF08378">
    <property type="entry name" value="NERD"/>
    <property type="match status" value="1"/>
</dbReference>
<evidence type="ECO:0000313" key="3">
    <source>
        <dbReference type="EMBL" id="EFM01910.1"/>
    </source>
</evidence>
<keyword evidence="1" id="KW-0812">Transmembrane</keyword>
<feature type="domain" description="NERD" evidence="2">
    <location>
        <begin position="28"/>
        <end position="143"/>
    </location>
</feature>
<proteinExistence type="predicted"/>
<evidence type="ECO:0000313" key="4">
    <source>
        <dbReference type="Proteomes" id="UP000004394"/>
    </source>
</evidence>
<keyword evidence="1" id="KW-1133">Transmembrane helix</keyword>
<comment type="caution">
    <text evidence="3">The sequence shown here is derived from an EMBL/GenBank/DDBJ whole genome shotgun (WGS) entry which is preliminary data.</text>
</comment>
<feature type="transmembrane region" description="Helical" evidence="1">
    <location>
        <begin position="6"/>
        <end position="24"/>
    </location>
</feature>
<dbReference type="AlphaFoldDB" id="E0NSF8"/>
<gene>
    <name evidence="3" type="ORF">HMPREF0658_1109</name>
</gene>
<dbReference type="RefSeq" id="WP_006949088.1">
    <property type="nucleotide sequence ID" value="NZ_BAJI01000027.1"/>
</dbReference>